<dbReference type="AlphaFoldDB" id="A0A235EXP8"/>
<evidence type="ECO:0000313" key="2">
    <source>
        <dbReference type="Proteomes" id="UP000215181"/>
    </source>
</evidence>
<proteinExistence type="predicted"/>
<evidence type="ECO:0000313" key="1">
    <source>
        <dbReference type="EMBL" id="OYD53812.1"/>
    </source>
</evidence>
<reference evidence="1 2" key="1">
    <citation type="submission" date="2017-07" db="EMBL/GenBank/DDBJ databases">
        <title>Thauera sp. KNDSS-Mac4 genome sequence and assembly.</title>
        <authorList>
            <person name="Mayilraj S."/>
        </authorList>
    </citation>
    <scope>NUCLEOTIDE SEQUENCE [LARGE SCALE GENOMIC DNA]</scope>
    <source>
        <strain evidence="1 2">KNDSS-Mac4</strain>
    </source>
</reference>
<dbReference type="EMBL" id="NOIH01000012">
    <property type="protein sequence ID" value="OYD53812.1"/>
    <property type="molecule type" value="Genomic_DNA"/>
</dbReference>
<accession>A0A235EXP8</accession>
<keyword evidence="2" id="KW-1185">Reference proteome</keyword>
<name>A0A235EXP8_9RHOO</name>
<gene>
    <name evidence="1" type="ORF">CGK74_11440</name>
</gene>
<protein>
    <submittedName>
        <fullName evidence="1">Uncharacterized protein</fullName>
    </submittedName>
</protein>
<organism evidence="1 2">
    <name type="scientific">Thauera propionica</name>
    <dbReference type="NCBI Taxonomy" id="2019431"/>
    <lineage>
        <taxon>Bacteria</taxon>
        <taxon>Pseudomonadati</taxon>
        <taxon>Pseudomonadota</taxon>
        <taxon>Betaproteobacteria</taxon>
        <taxon>Rhodocyclales</taxon>
        <taxon>Zoogloeaceae</taxon>
        <taxon>Thauera</taxon>
    </lineage>
</organism>
<comment type="caution">
    <text evidence="1">The sequence shown here is derived from an EMBL/GenBank/DDBJ whole genome shotgun (WGS) entry which is preliminary data.</text>
</comment>
<sequence>MTVLTREQYEQDVGGELDVGTMKRAARMALNPKEYRAWILKTCPPDELAVSVSGKFKNIRLNVEYWDEESGRESIFLSNLPVGADVLMSAPIRELLEIEDFSSWLLERLKRKGIPLDRIISFYLIKGAGERIELVV</sequence>
<dbReference type="Proteomes" id="UP000215181">
    <property type="component" value="Unassembled WGS sequence"/>
</dbReference>